<feature type="region of interest" description="Disordered" evidence="1">
    <location>
        <begin position="381"/>
        <end position="419"/>
    </location>
</feature>
<evidence type="ECO:0000313" key="3">
    <source>
        <dbReference type="Proteomes" id="UP000277580"/>
    </source>
</evidence>
<accession>A0A3N4KBR5</accession>
<dbReference type="STRING" id="1392247.A0A3N4KBR5"/>
<feature type="compositionally biased region" description="Polar residues" evidence="1">
    <location>
        <begin position="233"/>
        <end position="249"/>
    </location>
</feature>
<proteinExistence type="predicted"/>
<keyword evidence="3" id="KW-1185">Reference proteome</keyword>
<dbReference type="AlphaFoldDB" id="A0A3N4KBR5"/>
<dbReference type="OrthoDB" id="10427171at2759"/>
<dbReference type="EMBL" id="ML119172">
    <property type="protein sequence ID" value="RPB07930.1"/>
    <property type="molecule type" value="Genomic_DNA"/>
</dbReference>
<name>A0A3N4KBR5_9PEZI</name>
<evidence type="ECO:0000313" key="2">
    <source>
        <dbReference type="EMBL" id="RPB07930.1"/>
    </source>
</evidence>
<protein>
    <submittedName>
        <fullName evidence="2">Uncharacterized protein</fullName>
    </submittedName>
</protein>
<dbReference type="InterPro" id="IPR016024">
    <property type="entry name" value="ARM-type_fold"/>
</dbReference>
<sequence>MIDIELSSLPEAIPTQNIPYSQGYFRRFKQGAASLVGEMGRFIPSYLRENGSESSLSPVIISPWERLIDYSSVGYYYTAVSTSMPTTKGLLSYEGAFISNLSEFIPSLNKYWPTQVLICEYYSRIYINLRGRLPSFLISVPATVCPIPHHPCPAVTPLPSIPTIVVTDVDGSRAGCYNAMHETQRILGEGNPFLWREWKGKFSPVRVPENVFYDGAPPMSEDEEDEARVGAKCSQQGTNYQSEESSQGNVPRELEWWEKEDESEDEVEESDSDFDEEDSEEESEEEDSEDDGDDEYEDDSDDDSDVDSDAEEDLDEASADHVRSITSSVSAVKTTVPFLCEPNAQHPIPIQSQTTTPGSCQLPQGLEEANDLGISLSSSSSSTSCFSLDDSDLESSNSSTTVSSVPTPITPTSPSITTIDSSDLQKQQQRDCNELPETSWLLMNSLDTALGAAQEAEMEMEFQISLQQGVRAGGCI</sequence>
<feature type="region of interest" description="Disordered" evidence="1">
    <location>
        <begin position="213"/>
        <end position="328"/>
    </location>
</feature>
<dbReference type="SUPFAM" id="SSF48371">
    <property type="entry name" value="ARM repeat"/>
    <property type="match status" value="1"/>
</dbReference>
<reference evidence="2 3" key="1">
    <citation type="journal article" date="2018" name="Nat. Ecol. Evol.">
        <title>Pezizomycetes genomes reveal the molecular basis of ectomycorrhizal truffle lifestyle.</title>
        <authorList>
            <person name="Murat C."/>
            <person name="Payen T."/>
            <person name="Noel B."/>
            <person name="Kuo A."/>
            <person name="Morin E."/>
            <person name="Chen J."/>
            <person name="Kohler A."/>
            <person name="Krizsan K."/>
            <person name="Balestrini R."/>
            <person name="Da Silva C."/>
            <person name="Montanini B."/>
            <person name="Hainaut M."/>
            <person name="Levati E."/>
            <person name="Barry K.W."/>
            <person name="Belfiori B."/>
            <person name="Cichocki N."/>
            <person name="Clum A."/>
            <person name="Dockter R.B."/>
            <person name="Fauchery L."/>
            <person name="Guy J."/>
            <person name="Iotti M."/>
            <person name="Le Tacon F."/>
            <person name="Lindquist E.A."/>
            <person name="Lipzen A."/>
            <person name="Malagnac F."/>
            <person name="Mello A."/>
            <person name="Molinier V."/>
            <person name="Miyauchi S."/>
            <person name="Poulain J."/>
            <person name="Riccioni C."/>
            <person name="Rubini A."/>
            <person name="Sitrit Y."/>
            <person name="Splivallo R."/>
            <person name="Traeger S."/>
            <person name="Wang M."/>
            <person name="Zifcakova L."/>
            <person name="Wipf D."/>
            <person name="Zambonelli A."/>
            <person name="Paolocci F."/>
            <person name="Nowrousian M."/>
            <person name="Ottonello S."/>
            <person name="Baldrian P."/>
            <person name="Spatafora J.W."/>
            <person name="Henrissat B."/>
            <person name="Nagy L.G."/>
            <person name="Aury J.M."/>
            <person name="Wincker P."/>
            <person name="Grigoriev I.V."/>
            <person name="Bonfante P."/>
            <person name="Martin F.M."/>
        </authorList>
    </citation>
    <scope>NUCLEOTIDE SEQUENCE [LARGE SCALE GENOMIC DNA]</scope>
    <source>
        <strain evidence="2 3">CCBAS932</strain>
    </source>
</reference>
<dbReference type="InParanoid" id="A0A3N4KBR5"/>
<organism evidence="2 3">
    <name type="scientific">Morchella conica CCBAS932</name>
    <dbReference type="NCBI Taxonomy" id="1392247"/>
    <lineage>
        <taxon>Eukaryota</taxon>
        <taxon>Fungi</taxon>
        <taxon>Dikarya</taxon>
        <taxon>Ascomycota</taxon>
        <taxon>Pezizomycotina</taxon>
        <taxon>Pezizomycetes</taxon>
        <taxon>Pezizales</taxon>
        <taxon>Morchellaceae</taxon>
        <taxon>Morchella</taxon>
    </lineage>
</organism>
<feature type="compositionally biased region" description="Acidic residues" evidence="1">
    <location>
        <begin position="258"/>
        <end position="317"/>
    </location>
</feature>
<gene>
    <name evidence="2" type="ORF">P167DRAFT_374562</name>
</gene>
<dbReference type="Proteomes" id="UP000277580">
    <property type="component" value="Unassembled WGS sequence"/>
</dbReference>
<evidence type="ECO:0000256" key="1">
    <source>
        <dbReference type="SAM" id="MobiDB-lite"/>
    </source>
</evidence>